<sequence length="77" mass="8537">MSPPLLGLGGFPLLLNTHRRVSREGIVQGQGLTLVADIARRRLPGTSLRVLDDCFAHDAGYVRARKLPERLESLEFL</sequence>
<organism evidence="1">
    <name type="scientific">Nocardia globerula</name>
    <dbReference type="NCBI Taxonomy" id="1818"/>
    <lineage>
        <taxon>Bacteria</taxon>
        <taxon>Bacillati</taxon>
        <taxon>Actinomycetota</taxon>
        <taxon>Actinomycetes</taxon>
        <taxon>Mycobacteriales</taxon>
        <taxon>Nocardiaceae</taxon>
        <taxon>Nocardia</taxon>
    </lineage>
</organism>
<evidence type="ECO:0000313" key="1">
    <source>
        <dbReference type="EMBL" id="TYQ01093.1"/>
    </source>
</evidence>
<protein>
    <submittedName>
        <fullName evidence="1">Uncharacterized protein</fullName>
    </submittedName>
</protein>
<name>A0A652YIN2_NOCGL</name>
<proteinExistence type="predicted"/>
<comment type="caution">
    <text evidence="1">The sequence shown here is derived from an EMBL/GenBank/DDBJ whole genome shotgun (WGS) entry which is preliminary data.</text>
</comment>
<dbReference type="AlphaFoldDB" id="A0A652YIN2"/>
<reference evidence="1" key="1">
    <citation type="submission" date="2019-07" db="EMBL/GenBank/DDBJ databases">
        <title>Genomic Encyclopedia of Type Strains, Phase IV (KMG-IV): sequencing the most valuable type-strain genomes for metagenomic binning, comparative biology and taxonomic classification.</title>
        <authorList>
            <person name="Goeker M."/>
        </authorList>
    </citation>
    <scope>NUCLEOTIDE SEQUENCE</scope>
    <source>
        <strain evidence="1">DSM 44596</strain>
    </source>
</reference>
<accession>A0A652YIN2</accession>
<dbReference type="EMBL" id="VNIQ01000009">
    <property type="protein sequence ID" value="TYQ01093.1"/>
    <property type="molecule type" value="Genomic_DNA"/>
</dbReference>
<gene>
    <name evidence="1" type="ORF">FNL38_109107</name>
</gene>